<dbReference type="EMBL" id="BAAARK010000008">
    <property type="protein sequence ID" value="GAA2661187.1"/>
    <property type="molecule type" value="Genomic_DNA"/>
</dbReference>
<accession>A0ABN3RUN0</accession>
<evidence type="ECO:0000313" key="2">
    <source>
        <dbReference type="EMBL" id="GAA2661187.1"/>
    </source>
</evidence>
<reference evidence="2 3" key="1">
    <citation type="journal article" date="2019" name="Int. J. Syst. Evol. Microbiol.">
        <title>The Global Catalogue of Microorganisms (GCM) 10K type strain sequencing project: providing services to taxonomists for standard genome sequencing and annotation.</title>
        <authorList>
            <consortium name="The Broad Institute Genomics Platform"/>
            <consortium name="The Broad Institute Genome Sequencing Center for Infectious Disease"/>
            <person name="Wu L."/>
            <person name="Ma J."/>
        </authorList>
    </citation>
    <scope>NUCLEOTIDE SEQUENCE [LARGE SCALE GENOMIC DNA]</scope>
    <source>
        <strain evidence="2 3">JCM 16374</strain>
    </source>
</reference>
<feature type="region of interest" description="Disordered" evidence="1">
    <location>
        <begin position="205"/>
        <end position="235"/>
    </location>
</feature>
<dbReference type="Proteomes" id="UP001500994">
    <property type="component" value="Unassembled WGS sequence"/>
</dbReference>
<gene>
    <name evidence="2" type="ORF">GCM10009864_30610</name>
</gene>
<feature type="compositionally biased region" description="Pro residues" evidence="1">
    <location>
        <begin position="76"/>
        <end position="93"/>
    </location>
</feature>
<proteinExistence type="predicted"/>
<organism evidence="2 3">
    <name type="scientific">Streptomyces lunalinharesii</name>
    <dbReference type="NCBI Taxonomy" id="333384"/>
    <lineage>
        <taxon>Bacteria</taxon>
        <taxon>Bacillati</taxon>
        <taxon>Actinomycetota</taxon>
        <taxon>Actinomycetes</taxon>
        <taxon>Kitasatosporales</taxon>
        <taxon>Streptomycetaceae</taxon>
        <taxon>Streptomyces</taxon>
    </lineage>
</organism>
<name>A0ABN3RUN0_9ACTN</name>
<evidence type="ECO:0000256" key="1">
    <source>
        <dbReference type="SAM" id="MobiDB-lite"/>
    </source>
</evidence>
<feature type="compositionally biased region" description="Low complexity" evidence="1">
    <location>
        <begin position="209"/>
        <end position="221"/>
    </location>
</feature>
<keyword evidence="3" id="KW-1185">Reference proteome</keyword>
<evidence type="ECO:0000313" key="3">
    <source>
        <dbReference type="Proteomes" id="UP001500994"/>
    </source>
</evidence>
<comment type="caution">
    <text evidence="2">The sequence shown here is derived from an EMBL/GenBank/DDBJ whole genome shotgun (WGS) entry which is preliminary data.</text>
</comment>
<protein>
    <submittedName>
        <fullName evidence="2">Uncharacterized protein</fullName>
    </submittedName>
</protein>
<sequence length="375" mass="38047">MRRPCLCPSPGGAGPFVVAATAEPPPGNVLDPLRAGCSTGGVRYSAAMSNTGDQNPPFPGDQHPPFAGDQHAPYSAPQPPAYGPAPAPPPPVPAQQNPYAQPGPQGAPPGAPPAPPQGPGGYGYPAPAGAYGAAPSGAPGATPARGVSGWLWAVGGAVAATAIGASVLFATGAFSSEPHPVLKGYAFRNDLCAVTSLTPFENAHYKAKPSTGTGSTGASGPSSPPNPQHSGSQMGSMDSMWCNVALTPDGAGTGTGTSDYSSSWVYSAASLHKKTDPAPEFADLYRAYETQQTSTTYKVEPVSGIGDEAFLVTRNDSGALNSSYVILAVRDGWMTYQTTWSSYTAGSSSVKPPTPSEIATMLESSARETLSRLHG</sequence>
<feature type="compositionally biased region" description="Low complexity" evidence="1">
    <location>
        <begin position="94"/>
        <end position="104"/>
    </location>
</feature>
<feature type="compositionally biased region" description="Pro residues" evidence="1">
    <location>
        <begin position="105"/>
        <end position="118"/>
    </location>
</feature>
<feature type="region of interest" description="Disordered" evidence="1">
    <location>
        <begin position="1"/>
        <end position="123"/>
    </location>
</feature>